<dbReference type="InterPro" id="IPR056548">
    <property type="entry name" value="HEAT_Nup120"/>
</dbReference>
<dbReference type="OrthoDB" id="67716at2759"/>
<feature type="domain" description="Nucleoporin nup120-like HEAT repeat" evidence="7">
    <location>
        <begin position="878"/>
        <end position="1046"/>
    </location>
</feature>
<keyword evidence="3" id="KW-0539">Nucleus</keyword>
<accession>A0A9P9E470</accession>
<comment type="caution">
    <text evidence="8">The sequence shown here is derived from an EMBL/GenBank/DDBJ whole genome shotgun (WGS) entry which is preliminary data.</text>
</comment>
<evidence type="ECO:0000256" key="3">
    <source>
        <dbReference type="ARBA" id="ARBA00023242"/>
    </source>
</evidence>
<feature type="domain" description="Nucleoporin Nup120/160 beta-propeller" evidence="5">
    <location>
        <begin position="84"/>
        <end position="597"/>
    </location>
</feature>
<dbReference type="Pfam" id="PF11715">
    <property type="entry name" value="Beta-prop_Nup120_160"/>
    <property type="match status" value="1"/>
</dbReference>
<evidence type="ECO:0000256" key="1">
    <source>
        <dbReference type="ARBA" id="ARBA00004123"/>
    </source>
</evidence>
<keyword evidence="2" id="KW-0813">Transport</keyword>
<protein>
    <submittedName>
        <fullName evidence="8">Nucleoporin Nup120/160-domain-containing protein</fullName>
    </submittedName>
</protein>
<dbReference type="GO" id="GO:0005643">
    <property type="term" value="C:nuclear pore"/>
    <property type="evidence" value="ECO:0007669"/>
    <property type="project" value="UniProtKB-ARBA"/>
</dbReference>
<feature type="domain" description="Nucleoporin Nup120 helical" evidence="6">
    <location>
        <begin position="656"/>
        <end position="780"/>
    </location>
</feature>
<name>A0A9P9E470_9PLEO</name>
<dbReference type="EMBL" id="JAGMWT010000004">
    <property type="protein sequence ID" value="KAH7130583.1"/>
    <property type="molecule type" value="Genomic_DNA"/>
</dbReference>
<dbReference type="GO" id="GO:0017056">
    <property type="term" value="F:structural constituent of nuclear pore"/>
    <property type="evidence" value="ECO:0007669"/>
    <property type="project" value="TreeGrafter"/>
</dbReference>
<feature type="coiled-coil region" evidence="4">
    <location>
        <begin position="1166"/>
        <end position="1200"/>
    </location>
</feature>
<evidence type="ECO:0000256" key="4">
    <source>
        <dbReference type="SAM" id="Coils"/>
    </source>
</evidence>
<keyword evidence="4" id="KW-0175">Coiled coil</keyword>
<dbReference type="Pfam" id="PF23300">
    <property type="entry name" value="HEAT_Nup120"/>
    <property type="match status" value="1"/>
</dbReference>
<gene>
    <name evidence="8" type="ORF">B0J11DRAFT_255197</name>
</gene>
<organism evidence="8 9">
    <name type="scientific">Dendryphion nanum</name>
    <dbReference type="NCBI Taxonomy" id="256645"/>
    <lineage>
        <taxon>Eukaryota</taxon>
        <taxon>Fungi</taxon>
        <taxon>Dikarya</taxon>
        <taxon>Ascomycota</taxon>
        <taxon>Pezizomycotina</taxon>
        <taxon>Dothideomycetes</taxon>
        <taxon>Pleosporomycetidae</taxon>
        <taxon>Pleosporales</taxon>
        <taxon>Torulaceae</taxon>
        <taxon>Dendryphion</taxon>
    </lineage>
</organism>
<evidence type="ECO:0000313" key="8">
    <source>
        <dbReference type="EMBL" id="KAH7130583.1"/>
    </source>
</evidence>
<reference evidence="8" key="1">
    <citation type="journal article" date="2021" name="Nat. Commun.">
        <title>Genetic determinants of endophytism in the Arabidopsis root mycobiome.</title>
        <authorList>
            <person name="Mesny F."/>
            <person name="Miyauchi S."/>
            <person name="Thiergart T."/>
            <person name="Pickel B."/>
            <person name="Atanasova L."/>
            <person name="Karlsson M."/>
            <person name="Huettel B."/>
            <person name="Barry K.W."/>
            <person name="Haridas S."/>
            <person name="Chen C."/>
            <person name="Bauer D."/>
            <person name="Andreopoulos W."/>
            <person name="Pangilinan J."/>
            <person name="LaButti K."/>
            <person name="Riley R."/>
            <person name="Lipzen A."/>
            <person name="Clum A."/>
            <person name="Drula E."/>
            <person name="Henrissat B."/>
            <person name="Kohler A."/>
            <person name="Grigoriev I.V."/>
            <person name="Martin F.M."/>
            <person name="Hacquard S."/>
        </authorList>
    </citation>
    <scope>NUCLEOTIDE SEQUENCE</scope>
    <source>
        <strain evidence="8">MPI-CAGE-CH-0243</strain>
    </source>
</reference>
<dbReference type="Pfam" id="PF21486">
    <property type="entry name" value="NUP120_helical"/>
    <property type="match status" value="1"/>
</dbReference>
<proteinExistence type="predicted"/>
<evidence type="ECO:0000259" key="7">
    <source>
        <dbReference type="Pfam" id="PF23300"/>
    </source>
</evidence>
<dbReference type="InterPro" id="IPR021717">
    <property type="entry name" value="Nucleoporin_Nup160"/>
</dbReference>
<dbReference type="SUPFAM" id="SSF50998">
    <property type="entry name" value="Quinoprotein alcohol dehydrogenase-like"/>
    <property type="match status" value="1"/>
</dbReference>
<evidence type="ECO:0000259" key="6">
    <source>
        <dbReference type="Pfam" id="PF21486"/>
    </source>
</evidence>
<dbReference type="InterPro" id="IPR048884">
    <property type="entry name" value="Nup120_helical"/>
</dbReference>
<keyword evidence="9" id="KW-1185">Reference proteome</keyword>
<dbReference type="PANTHER" id="PTHR21286:SF0">
    <property type="entry name" value="NUCLEAR PORE COMPLEX PROTEIN NUP160"/>
    <property type="match status" value="1"/>
</dbReference>
<dbReference type="InterPro" id="IPR011047">
    <property type="entry name" value="Quinoprotein_ADH-like_sf"/>
</dbReference>
<sequence length="1214" mass="137743">MTMANTGGTCLYTEARLNLEPAFPGSTISITLPASTTSTFGQRTQSRRTVITEDYVGKDEDAFAKRHLATDGSLYFRRKDDYPRAFLWRLLDNRKTLELQSVDFDHDTRHNFEANLTILLHFSAPIRPFCIAFSEPEDRDILTIFAITTANELYSLNLHRDFFVNATASEQDVKDWCKRSTVTQFLLRVPYRLFAISYKELLVPLDNGGILHLQRDPTDDVVWSETIYQQNTWTGSVRGWLPWKGEQKIRFDNTDLEPSAAPAVALSPDRDHILSVCLNHRLRAWNIQSGKPGIQLDLLGESIRPNDKTQPYFIGPSQSTIMQVIDLPGGTDGAVYHVATYSPKKHQFKFWGIRDADDVNFGFYDVQPDVEFVPPVDDLMNTTVWTLEEFHFNPGPAGWRGGELWIRARTGPSSKVYSLKFDLYDDSTKLAQIWKDDWISVNSGPLTVEGLKSNPANPNEDDADALEVYNHGLPERWLDFLFYPGRFTTATLETALVILRRGLERTKTTQVTFKGSLKERLSVIVASLAASKRSSSDDLDDYEDALAAQWQAYYGLVKDLHKRRGEALSFAFDRGSEMPWLVLSDSLSAIRQSSQLETFTANASVLASPKSLSGPLRKAFPKSESRDVSRLLNAAAGFRKSLSSSFHRQLEHQVEIEILQTQSLSIFDRMELMEQNVDVLGRVSEEDISILVEDLGMNVRDLTSEIFYRAIQTLVQEEEGQVNKKRQIARFGLKALVRVSQESLDTNYNVLLDLLVLILFMQFEEDLSDDFEASEIFVEIINQLKDCLVLSWLAGNAWAHQSPTGHASETLMKTLLETFKSSRKLPFTQTLLEGIFGHQVCESAIPRGLKSELLTYWSRVWLTQLFKQQGYDASLDDIMGILLSQKEYDFASKFSKFLTDGTWGTYLKGRMHISLGENDLASICFQKSAYNLALGIFSVEDADQINFIPLDQRDNFSDGLPRFYNHVISLFEKVKAYSYVADFARLGIKSLKGTENVELKTELLSRLFNASVQTSRFDEAYTALTRHSDIALKRSALRTLTTSMVQQSQTAALLKFPFLGLWDEFDAVLTSLCHTALNLKSSPPYHQILYAFRISRSNFRGAATILYQRLHRLKSTSSQINDPADESLTRCYLMIINALSSVSSEDAYILFDPRIEEGSKAPQWGLGQAKDKLKRHIITLETLRKEYQAELDRVETIENGQYPYVEAGDEMDIL</sequence>
<dbReference type="InterPro" id="IPR059141">
    <property type="entry name" value="Beta-prop_Nup120_160"/>
</dbReference>
<comment type="subcellular location">
    <subcellularLocation>
        <location evidence="1">Nucleus</location>
    </subcellularLocation>
</comment>
<dbReference type="PANTHER" id="PTHR21286">
    <property type="entry name" value="NUCLEAR PORE COMPLEX PROTEIN NUP160"/>
    <property type="match status" value="1"/>
</dbReference>
<dbReference type="Proteomes" id="UP000700596">
    <property type="component" value="Unassembled WGS sequence"/>
</dbReference>
<evidence type="ECO:0000259" key="5">
    <source>
        <dbReference type="Pfam" id="PF11715"/>
    </source>
</evidence>
<evidence type="ECO:0000313" key="9">
    <source>
        <dbReference type="Proteomes" id="UP000700596"/>
    </source>
</evidence>
<dbReference type="AlphaFoldDB" id="A0A9P9E470"/>
<evidence type="ECO:0000256" key="2">
    <source>
        <dbReference type="ARBA" id="ARBA00022448"/>
    </source>
</evidence>